<keyword evidence="2" id="KW-0378">Hydrolase</keyword>
<dbReference type="EMBL" id="CP060696">
    <property type="protein sequence ID" value="QNO17357.1"/>
    <property type="molecule type" value="Genomic_DNA"/>
</dbReference>
<evidence type="ECO:0000259" key="1">
    <source>
        <dbReference type="Pfam" id="PF20378"/>
    </source>
</evidence>
<sequence>MSKITIKDTELDLDIYDADENERVQTAINKAKDALTGTGGQSTAGNIRDACHAVFECFNTIFGEGTDRKIFGDKCNLRDAMQAVFQLCNAVQGQRAEFEAETQQFMQKYSPNRATRRAKTEKK</sequence>
<reference evidence="2 3" key="1">
    <citation type="submission" date="2020-08" db="EMBL/GenBank/DDBJ databases">
        <authorList>
            <person name="Ren C."/>
            <person name="Gu Y."/>
            <person name="Xu Y."/>
        </authorList>
    </citation>
    <scope>NUCLEOTIDE SEQUENCE [LARGE SCALE GENOMIC DNA]</scope>
    <source>
        <strain evidence="2 3">LBM18003</strain>
    </source>
</reference>
<dbReference type="Proteomes" id="UP000516046">
    <property type="component" value="Chromosome"/>
</dbReference>
<feature type="domain" description="DUF6673" evidence="1">
    <location>
        <begin position="5"/>
        <end position="119"/>
    </location>
</feature>
<accession>A0A7G9WF95</accession>
<name>A0A7G9WF95_9FIRM</name>
<protein>
    <submittedName>
        <fullName evidence="2">AP endonuclease</fullName>
    </submittedName>
</protein>
<keyword evidence="2" id="KW-0255">Endonuclease</keyword>
<dbReference type="KEGG" id="caml:H6X83_10435"/>
<dbReference type="RefSeq" id="WP_212506426.1">
    <property type="nucleotide sequence ID" value="NZ_CP060696.1"/>
</dbReference>
<organism evidence="2 3">
    <name type="scientific">Caproicibacterium amylolyticum</name>
    <dbReference type="NCBI Taxonomy" id="2766537"/>
    <lineage>
        <taxon>Bacteria</taxon>
        <taxon>Bacillati</taxon>
        <taxon>Bacillota</taxon>
        <taxon>Clostridia</taxon>
        <taxon>Eubacteriales</taxon>
        <taxon>Oscillospiraceae</taxon>
        <taxon>Caproicibacterium</taxon>
    </lineage>
</organism>
<dbReference type="AlphaFoldDB" id="A0A7G9WF95"/>
<dbReference type="InterPro" id="IPR046655">
    <property type="entry name" value="DUF6673"/>
</dbReference>
<gene>
    <name evidence="2" type="ORF">H6X83_10435</name>
</gene>
<keyword evidence="3" id="KW-1185">Reference proteome</keyword>
<evidence type="ECO:0000313" key="2">
    <source>
        <dbReference type="EMBL" id="QNO17357.1"/>
    </source>
</evidence>
<dbReference type="GO" id="GO:0004519">
    <property type="term" value="F:endonuclease activity"/>
    <property type="evidence" value="ECO:0007669"/>
    <property type="project" value="UniProtKB-KW"/>
</dbReference>
<evidence type="ECO:0000313" key="3">
    <source>
        <dbReference type="Proteomes" id="UP000516046"/>
    </source>
</evidence>
<proteinExistence type="predicted"/>
<dbReference type="Pfam" id="PF20378">
    <property type="entry name" value="DUF6673"/>
    <property type="match status" value="1"/>
</dbReference>
<keyword evidence="2" id="KW-0540">Nuclease</keyword>